<proteinExistence type="inferred from homology"/>
<dbReference type="InterPro" id="IPR045229">
    <property type="entry name" value="TPP_enz"/>
</dbReference>
<dbReference type="Gene3D" id="3.40.50.970">
    <property type="match status" value="1"/>
</dbReference>
<dbReference type="GO" id="GO:0005739">
    <property type="term" value="C:mitochondrion"/>
    <property type="evidence" value="ECO:0007669"/>
    <property type="project" value="TreeGrafter"/>
</dbReference>
<comment type="similarity">
    <text evidence="1">Belongs to the TPP enzyme family.</text>
</comment>
<dbReference type="GO" id="GO:0050660">
    <property type="term" value="F:flavin adenine dinucleotide binding"/>
    <property type="evidence" value="ECO:0007669"/>
    <property type="project" value="TreeGrafter"/>
</dbReference>
<name>A0A8H7ZZ77_9FUNG</name>
<reference evidence="3 4" key="1">
    <citation type="journal article" name="Sci. Rep.">
        <title>Genome-scale phylogenetic analyses confirm Olpidium as the closest living zoosporic fungus to the non-flagellated, terrestrial fungi.</title>
        <authorList>
            <person name="Chang Y."/>
            <person name="Rochon D."/>
            <person name="Sekimoto S."/>
            <person name="Wang Y."/>
            <person name="Chovatia M."/>
            <person name="Sandor L."/>
            <person name="Salamov A."/>
            <person name="Grigoriev I.V."/>
            <person name="Stajich J.E."/>
            <person name="Spatafora J.W."/>
        </authorList>
    </citation>
    <scope>NUCLEOTIDE SEQUENCE [LARGE SCALE GENOMIC DNA]</scope>
    <source>
        <strain evidence="3">S191</strain>
    </source>
</reference>
<comment type="caution">
    <text evidence="3">The sequence shown here is derived from an EMBL/GenBank/DDBJ whole genome shotgun (WGS) entry which is preliminary data.</text>
</comment>
<protein>
    <recommendedName>
        <fullName evidence="2">Thiamine pyrophosphate enzyme N-terminal TPP-binding domain-containing protein</fullName>
    </recommendedName>
</protein>
<evidence type="ECO:0000259" key="2">
    <source>
        <dbReference type="Pfam" id="PF02776"/>
    </source>
</evidence>
<gene>
    <name evidence="3" type="ORF">BJ554DRAFT_5555</name>
</gene>
<evidence type="ECO:0000256" key="1">
    <source>
        <dbReference type="ARBA" id="ARBA00007812"/>
    </source>
</evidence>
<dbReference type="GO" id="GO:0005948">
    <property type="term" value="C:acetolactate synthase complex"/>
    <property type="evidence" value="ECO:0007669"/>
    <property type="project" value="TreeGrafter"/>
</dbReference>
<dbReference type="SUPFAM" id="SSF52518">
    <property type="entry name" value="Thiamin diphosphate-binding fold (THDP-binding)"/>
    <property type="match status" value="1"/>
</dbReference>
<dbReference type="Pfam" id="PF02776">
    <property type="entry name" value="TPP_enzyme_N"/>
    <property type="match status" value="1"/>
</dbReference>
<dbReference type="GO" id="GO:0003984">
    <property type="term" value="F:acetolactate synthase activity"/>
    <property type="evidence" value="ECO:0007669"/>
    <property type="project" value="TreeGrafter"/>
</dbReference>
<dbReference type="OrthoDB" id="16262at2759"/>
<dbReference type="PANTHER" id="PTHR18968:SF13">
    <property type="entry name" value="ACETOLACTATE SYNTHASE CATALYTIC SUBUNIT, MITOCHONDRIAL"/>
    <property type="match status" value="1"/>
</dbReference>
<dbReference type="GO" id="GO:0009099">
    <property type="term" value="P:L-valine biosynthetic process"/>
    <property type="evidence" value="ECO:0007669"/>
    <property type="project" value="TreeGrafter"/>
</dbReference>
<evidence type="ECO:0000313" key="4">
    <source>
        <dbReference type="Proteomes" id="UP000673691"/>
    </source>
</evidence>
<evidence type="ECO:0000313" key="3">
    <source>
        <dbReference type="EMBL" id="KAG5462149.1"/>
    </source>
</evidence>
<dbReference type="GO" id="GO:0009097">
    <property type="term" value="P:isoleucine biosynthetic process"/>
    <property type="evidence" value="ECO:0007669"/>
    <property type="project" value="TreeGrafter"/>
</dbReference>
<feature type="domain" description="Thiamine pyrophosphate enzyme N-terminal TPP-binding" evidence="2">
    <location>
        <begin position="239"/>
        <end position="299"/>
    </location>
</feature>
<keyword evidence="4" id="KW-1185">Reference proteome</keyword>
<dbReference type="Proteomes" id="UP000673691">
    <property type="component" value="Unassembled WGS sequence"/>
</dbReference>
<organism evidence="3 4">
    <name type="scientific">Olpidium bornovanus</name>
    <dbReference type="NCBI Taxonomy" id="278681"/>
    <lineage>
        <taxon>Eukaryota</taxon>
        <taxon>Fungi</taxon>
        <taxon>Fungi incertae sedis</taxon>
        <taxon>Olpidiomycota</taxon>
        <taxon>Olpidiomycotina</taxon>
        <taxon>Olpidiomycetes</taxon>
        <taxon>Olpidiales</taxon>
        <taxon>Olpidiaceae</taxon>
        <taxon>Olpidium</taxon>
    </lineage>
</organism>
<dbReference type="EMBL" id="JAEFCI010002562">
    <property type="protein sequence ID" value="KAG5462149.1"/>
    <property type="molecule type" value="Genomic_DNA"/>
</dbReference>
<accession>A0A8H7ZZ77</accession>
<dbReference type="PANTHER" id="PTHR18968">
    <property type="entry name" value="THIAMINE PYROPHOSPHATE ENZYMES"/>
    <property type="match status" value="1"/>
</dbReference>
<dbReference type="GO" id="GO:0030976">
    <property type="term" value="F:thiamine pyrophosphate binding"/>
    <property type="evidence" value="ECO:0007669"/>
    <property type="project" value="InterPro"/>
</dbReference>
<dbReference type="InterPro" id="IPR029061">
    <property type="entry name" value="THDP-binding"/>
</dbReference>
<dbReference type="CDD" id="cd07035">
    <property type="entry name" value="TPP_PYR_POX_like"/>
    <property type="match status" value="1"/>
</dbReference>
<sequence length="299" mass="33241">MRRARAECGDSAGRLLVRYAVADPELLCKIVIKEGKRVVPIRPGLSRLGIASRASETRGWVPSGTETCLPVRMICKERNVSYLAGRRCPAPVGGSPVVPPLTPGLDLCDSEFYTDPRRRARTKCSFSGRVGLAPQRASELQRRMRSRRGPLLRLYTSRSGEAPRLRLRRWLRLSRRRPPSRLKRFCAKFLKSSAAIESSILAPTEISKRPPMPPLSGPLPAYRKPSFKPGTDASFVGLSGGQIFHEMMLRHDVRHVFGYPGGAILPVFDAIYNSSHFNFVLPRHEQGAGHMAEGYARAT</sequence>
<dbReference type="AlphaFoldDB" id="A0A8H7ZZ77"/>
<dbReference type="InterPro" id="IPR012001">
    <property type="entry name" value="Thiamin_PyroP_enz_TPP-bd_dom"/>
</dbReference>